<dbReference type="InterPro" id="IPR036961">
    <property type="entry name" value="Kinesin_motor_dom_sf"/>
</dbReference>
<dbReference type="AlphaFoldDB" id="A0A4S8JFT2"/>
<dbReference type="PANTHER" id="PTHR47970">
    <property type="entry name" value="KINESIN-LIKE PROTEIN KIF11"/>
    <property type="match status" value="1"/>
</dbReference>
<keyword evidence="6 10" id="KW-0505">Motor protein</keyword>
<dbReference type="Proteomes" id="UP000317650">
    <property type="component" value="Chromosome 7"/>
</dbReference>
<evidence type="ECO:0000256" key="2">
    <source>
        <dbReference type="ARBA" id="ARBA00022490"/>
    </source>
</evidence>
<accession>A0A4S8JFT2</accession>
<evidence type="ECO:0000256" key="11">
    <source>
        <dbReference type="SAM" id="Coils"/>
    </source>
</evidence>
<feature type="region of interest" description="Disordered" evidence="12">
    <location>
        <begin position="1"/>
        <end position="43"/>
    </location>
</feature>
<evidence type="ECO:0000256" key="4">
    <source>
        <dbReference type="ARBA" id="ARBA00022741"/>
    </source>
</evidence>
<comment type="subcellular location">
    <subcellularLocation>
        <location evidence="1">Cytoplasm</location>
        <location evidence="1">Cytoskeleton</location>
        <location evidence="1">Spindle</location>
    </subcellularLocation>
</comment>
<proteinExistence type="inferred from homology"/>
<comment type="function">
    <text evidence="9">Responsible for microtubule translocation. May be important for the organization of phragmoplast-specific arrays of microtubules. Plays an essential role in stabilizing the mitotic spindle. Required during mitotic cytokinesis.</text>
</comment>
<gene>
    <name evidence="14" type="ORF">C4D60_Mb07t14010</name>
</gene>
<feature type="compositionally biased region" description="Basic and acidic residues" evidence="12">
    <location>
        <begin position="20"/>
        <end position="30"/>
    </location>
</feature>
<evidence type="ECO:0000259" key="13">
    <source>
        <dbReference type="PROSITE" id="PS50067"/>
    </source>
</evidence>
<keyword evidence="4 10" id="KW-0547">Nucleotide-binding</keyword>
<dbReference type="CDD" id="cd01364">
    <property type="entry name" value="KISc_BimC_Eg5"/>
    <property type="match status" value="1"/>
</dbReference>
<dbReference type="GO" id="GO:0008017">
    <property type="term" value="F:microtubule binding"/>
    <property type="evidence" value="ECO:0007669"/>
    <property type="project" value="InterPro"/>
</dbReference>
<dbReference type="GO" id="GO:0090307">
    <property type="term" value="P:mitotic spindle assembly"/>
    <property type="evidence" value="ECO:0007669"/>
    <property type="project" value="TreeGrafter"/>
</dbReference>
<evidence type="ECO:0000313" key="15">
    <source>
        <dbReference type="Proteomes" id="UP000317650"/>
    </source>
</evidence>
<evidence type="ECO:0000256" key="10">
    <source>
        <dbReference type="PROSITE-ProRule" id="PRU00283"/>
    </source>
</evidence>
<dbReference type="EMBL" id="PYDT01000005">
    <property type="protein sequence ID" value="THU60555.1"/>
    <property type="molecule type" value="Genomic_DNA"/>
</dbReference>
<dbReference type="PANTHER" id="PTHR47970:SF9">
    <property type="entry name" value="KINESIN-LIKE PROTEIN KIN-5D"/>
    <property type="match status" value="1"/>
</dbReference>
<comment type="caution">
    <text evidence="14">The sequence shown here is derived from an EMBL/GenBank/DDBJ whole genome shotgun (WGS) entry which is preliminary data.</text>
</comment>
<feature type="coiled-coil region" evidence="11">
    <location>
        <begin position="698"/>
        <end position="725"/>
    </location>
</feature>
<dbReference type="GO" id="GO:0005876">
    <property type="term" value="C:spindle microtubule"/>
    <property type="evidence" value="ECO:0007669"/>
    <property type="project" value="TreeGrafter"/>
</dbReference>
<dbReference type="PRINTS" id="PR00380">
    <property type="entry name" value="KINESINHEAVY"/>
</dbReference>
<evidence type="ECO:0000256" key="1">
    <source>
        <dbReference type="ARBA" id="ARBA00004186"/>
    </source>
</evidence>
<keyword evidence="2" id="KW-0963">Cytoplasm</keyword>
<dbReference type="Pfam" id="PF00225">
    <property type="entry name" value="Kinesin"/>
    <property type="match status" value="2"/>
</dbReference>
<dbReference type="GO" id="GO:0051231">
    <property type="term" value="P:spindle elongation"/>
    <property type="evidence" value="ECO:0007669"/>
    <property type="project" value="TreeGrafter"/>
</dbReference>
<dbReference type="GO" id="GO:0005524">
    <property type="term" value="F:ATP binding"/>
    <property type="evidence" value="ECO:0007669"/>
    <property type="project" value="UniProtKB-UniRule"/>
</dbReference>
<dbReference type="InterPro" id="IPR047241">
    <property type="entry name" value="KIF11-like_kin_motor_dom"/>
</dbReference>
<sequence>MDSLQRKGMIPVSPSQTPRSTEKTGRDLRSLEGNGNPGSKFDRDKGVNVQVLLRCRPLSEEETRMNTPVVISCNEHRREVSAVQNIANKQIDRTFMFDKVFGPTSKQKDLFEQAISPIVHEVLEGYNCTIFAYGQTGTGKTYTMEGGRKAKNGDFASDAGVIPRAVRQIFDTLEAQCAEYSMKVTFLELYNEEITDLLALDESRFSDDKSKKPIALMEDGKGGVFVRGLEEEVVYTASEIYKILDKGSTKRRTAETLLNKQSSRSHSIFSITIHIKECTPEGEEMIKCGKLNLVDLAGSENISRSGARDVSKVFHISGTYNPLLLSVLTPPKGRAREAGEINKSLLTLGRVINALVEHSGHIPYRDSKLTRLLRDSLGGKTKTCIIATISPSIYCLEETLSTLDYAHRAKNIKNKPEVTVNQKMLKSAMIKDLCAEIDRLKQEVFAAREKHGIYIPRDRFLIEEAEKKAMTEKIERLELDLDSKDKQLIGLQELYNFQQLLSAELSEKLKKTAEKLGDTEHALLDLEERYKQANIKIKEKEFLIFNLLKSEKVLVEHAYKLRSELENATADLSGLFSKIERKDQIEDGNRILVQKFRSQLTQQLEILHKTVSASVMQQETQLKEVEEDMHLFVSTKTEATKEIRGHVERLKAMYGSGIRALDDLVGELDKNSQSTFERLNSLVLLHSSTLKDWFKGIALEADQLLNELQMSLSKQEDKLLAFAQQQHEGHLRTVQATRSISKITSNFFHTLDVHASTLSKILEESQTVQDKRLHELEKKFEAFFIPYFSLLECAANEEKQLLEKVAEMLASSSARKKKLVQAAVSSLRGTAAERTNNLEKEMSRHHNFTSSVKEQWKNYVEKTEYHYLEDIATIESGELSLDEGLKSCMEMAKEGLQQWRVAQSSLLDLDKGNVASVDSIVRRGMEANQVLRDNLSSTSSTTLEDIDSAEKDLHSSIECSLKLDHDACANINCMLIPCCGELRELRSGHYHKTVEITQHTGKCFEEEYTVDTPSCSTPKKRSINLPSIKSIEELRTPSFEQLLKSFWEAVSASKEVNGDLKHLSESPALRDARFSLTAN</sequence>
<dbReference type="InterPro" id="IPR027417">
    <property type="entry name" value="P-loop_NTPase"/>
</dbReference>
<dbReference type="SUPFAM" id="SSF52540">
    <property type="entry name" value="P-loop containing nucleoside triphosphate hydrolases"/>
    <property type="match status" value="1"/>
</dbReference>
<keyword evidence="15" id="KW-1185">Reference proteome</keyword>
<keyword evidence="7" id="KW-0206">Cytoskeleton</keyword>
<evidence type="ECO:0000256" key="8">
    <source>
        <dbReference type="ARBA" id="ARBA00034704"/>
    </source>
</evidence>
<keyword evidence="11" id="KW-0175">Coiled coil</keyword>
<evidence type="ECO:0000256" key="3">
    <source>
        <dbReference type="ARBA" id="ARBA00022701"/>
    </source>
</evidence>
<protein>
    <recommendedName>
        <fullName evidence="13">Kinesin motor domain-containing protein</fullName>
    </recommendedName>
</protein>
<evidence type="ECO:0000256" key="9">
    <source>
        <dbReference type="ARBA" id="ARBA00046159"/>
    </source>
</evidence>
<dbReference type="PROSITE" id="PS00411">
    <property type="entry name" value="KINESIN_MOTOR_1"/>
    <property type="match status" value="1"/>
</dbReference>
<dbReference type="FunFam" id="3.40.850.10:FF:000019">
    <property type="entry name" value="Kinesin-like protein KIN-5D"/>
    <property type="match status" value="1"/>
</dbReference>
<dbReference type="PROSITE" id="PS50067">
    <property type="entry name" value="KINESIN_MOTOR_2"/>
    <property type="match status" value="1"/>
</dbReference>
<dbReference type="STRING" id="52838.A0A4S8JFT2"/>
<dbReference type="Gene3D" id="3.40.850.10">
    <property type="entry name" value="Kinesin motor domain"/>
    <property type="match status" value="1"/>
</dbReference>
<keyword evidence="5 10" id="KW-0067">ATP-binding</keyword>
<name>A0A4S8JFT2_MUSBA</name>
<evidence type="ECO:0000256" key="12">
    <source>
        <dbReference type="SAM" id="MobiDB-lite"/>
    </source>
</evidence>
<keyword evidence="3" id="KW-0493">Microtubule</keyword>
<feature type="domain" description="Kinesin motor" evidence="13">
    <location>
        <begin position="48"/>
        <end position="412"/>
    </location>
</feature>
<evidence type="ECO:0000313" key="14">
    <source>
        <dbReference type="EMBL" id="THU60555.1"/>
    </source>
</evidence>
<dbReference type="GO" id="GO:0008574">
    <property type="term" value="F:plus-end-directed microtubule motor activity"/>
    <property type="evidence" value="ECO:0007669"/>
    <property type="project" value="TreeGrafter"/>
</dbReference>
<dbReference type="GO" id="GO:0072686">
    <property type="term" value="C:mitotic spindle"/>
    <property type="evidence" value="ECO:0007669"/>
    <property type="project" value="TreeGrafter"/>
</dbReference>
<dbReference type="InterPro" id="IPR019821">
    <property type="entry name" value="Kinesin_motor_CS"/>
</dbReference>
<feature type="binding site" evidence="10">
    <location>
        <begin position="134"/>
        <end position="141"/>
    </location>
    <ligand>
        <name>ATP</name>
        <dbReference type="ChEBI" id="CHEBI:30616"/>
    </ligand>
</feature>
<dbReference type="InterPro" id="IPR047149">
    <property type="entry name" value="KIF11-like"/>
</dbReference>
<feature type="coiled-coil region" evidence="11">
    <location>
        <begin position="430"/>
        <end position="543"/>
    </location>
</feature>
<dbReference type="SMART" id="SM00129">
    <property type="entry name" value="KISc"/>
    <property type="match status" value="1"/>
</dbReference>
<dbReference type="InterPro" id="IPR001752">
    <property type="entry name" value="Kinesin_motor_dom"/>
</dbReference>
<evidence type="ECO:0000256" key="5">
    <source>
        <dbReference type="ARBA" id="ARBA00022840"/>
    </source>
</evidence>
<organism evidence="14 15">
    <name type="scientific">Musa balbisiana</name>
    <name type="common">Banana</name>
    <dbReference type="NCBI Taxonomy" id="52838"/>
    <lineage>
        <taxon>Eukaryota</taxon>
        <taxon>Viridiplantae</taxon>
        <taxon>Streptophyta</taxon>
        <taxon>Embryophyta</taxon>
        <taxon>Tracheophyta</taxon>
        <taxon>Spermatophyta</taxon>
        <taxon>Magnoliopsida</taxon>
        <taxon>Liliopsida</taxon>
        <taxon>Zingiberales</taxon>
        <taxon>Musaceae</taxon>
        <taxon>Musa</taxon>
    </lineage>
</organism>
<evidence type="ECO:0000256" key="7">
    <source>
        <dbReference type="ARBA" id="ARBA00023212"/>
    </source>
</evidence>
<evidence type="ECO:0000256" key="6">
    <source>
        <dbReference type="ARBA" id="ARBA00023175"/>
    </source>
</evidence>
<reference evidence="14 15" key="1">
    <citation type="journal article" date="2019" name="Nat. Plants">
        <title>Genome sequencing of Musa balbisiana reveals subgenome evolution and function divergence in polyploid bananas.</title>
        <authorList>
            <person name="Yao X."/>
        </authorList>
    </citation>
    <scope>NUCLEOTIDE SEQUENCE [LARGE SCALE GENOMIC DNA]</scope>
    <source>
        <strain evidence="15">cv. DH-PKW</strain>
        <tissue evidence="14">Leaves</tissue>
    </source>
</reference>
<dbReference type="GO" id="GO:0007018">
    <property type="term" value="P:microtubule-based movement"/>
    <property type="evidence" value="ECO:0007669"/>
    <property type="project" value="InterPro"/>
</dbReference>
<comment type="similarity">
    <text evidence="8">Belongs to the TRAFAC class myosin-kinesin ATPase superfamily. Kinesin family. KIN-5/BimC subfamily.</text>
</comment>